<dbReference type="Pfam" id="PF12900">
    <property type="entry name" value="Pyridox_ox_2"/>
    <property type="match status" value="1"/>
</dbReference>
<dbReference type="AlphaFoldDB" id="A0A2S5ZYU5"/>
<organism evidence="1 2">
    <name type="scientific">Nocardia nova</name>
    <dbReference type="NCBI Taxonomy" id="37330"/>
    <lineage>
        <taxon>Bacteria</taxon>
        <taxon>Bacillati</taxon>
        <taxon>Actinomycetota</taxon>
        <taxon>Actinomycetes</taxon>
        <taxon>Mycobacteriales</taxon>
        <taxon>Nocardiaceae</taxon>
        <taxon>Nocardia</taxon>
    </lineage>
</organism>
<keyword evidence="2" id="KW-1185">Reference proteome</keyword>
<dbReference type="InterPro" id="IPR012349">
    <property type="entry name" value="Split_barrel_FMN-bd"/>
</dbReference>
<dbReference type="Proteomes" id="UP000238356">
    <property type="component" value="Unassembled WGS sequence"/>
</dbReference>
<evidence type="ECO:0000313" key="2">
    <source>
        <dbReference type="Proteomes" id="UP000238356"/>
    </source>
</evidence>
<dbReference type="EMBL" id="PSZD01000024">
    <property type="protein sequence ID" value="PPJ23460.1"/>
    <property type="molecule type" value="Genomic_DNA"/>
</dbReference>
<name>A0A2S5ZYU5_9NOCA</name>
<dbReference type="PANTHER" id="PTHR34071">
    <property type="entry name" value="5-NITROIMIDAZOLE ANTIBIOTICS RESISTANCE PROTEIN, NIMA-FAMILY-RELATED PROTEIN-RELATED"/>
    <property type="match status" value="1"/>
</dbReference>
<dbReference type="InterPro" id="IPR024747">
    <property type="entry name" value="Pyridox_Oxase-rel"/>
</dbReference>
<gene>
    <name evidence="1" type="ORF">C5F51_28600</name>
</gene>
<comment type="caution">
    <text evidence="1">The sequence shown here is derived from an EMBL/GenBank/DDBJ whole genome shotgun (WGS) entry which is preliminary data.</text>
</comment>
<protein>
    <submittedName>
        <fullName evidence="1">Flavin-nucleotide-binding protein</fullName>
    </submittedName>
</protein>
<accession>A0A2S5ZYU5</accession>
<sequence length="144" mass="15755">MLGELKDSQIESVLRSEVVGRIGCLSDGHVYVVPVTYVYDGECVYGHSADGDKLRAMRAHPDVCFEVEHVDNLANWQSVIAWGTFEELSGPDAEAGMRLLVDRLLPLLSSSTSPPEHDAGSAGGGHASVYRIRLGRRTGRFEKR</sequence>
<dbReference type="Gene3D" id="2.30.110.10">
    <property type="entry name" value="Electron Transport, Fmn-binding Protein, Chain A"/>
    <property type="match status" value="1"/>
</dbReference>
<dbReference type="PANTHER" id="PTHR34071:SF2">
    <property type="entry name" value="FLAVIN-NUCLEOTIDE-BINDING PROTEIN"/>
    <property type="match status" value="1"/>
</dbReference>
<dbReference type="SUPFAM" id="SSF50475">
    <property type="entry name" value="FMN-binding split barrel"/>
    <property type="match status" value="1"/>
</dbReference>
<reference evidence="1 2" key="1">
    <citation type="submission" date="2018-02" db="EMBL/GenBank/DDBJ databases">
        <title>8 Nocardia nova and 1 Nocardia cyriacigeorgica strain used for evolution to TMP-SMX.</title>
        <authorList>
            <person name="Mehta H."/>
            <person name="Weng J."/>
            <person name="Shamoo Y."/>
        </authorList>
    </citation>
    <scope>NUCLEOTIDE SEQUENCE [LARGE SCALE GENOMIC DNA]</scope>
    <source>
        <strain evidence="1 2">BAA2227</strain>
    </source>
</reference>
<evidence type="ECO:0000313" key="1">
    <source>
        <dbReference type="EMBL" id="PPJ23460.1"/>
    </source>
</evidence>
<proteinExistence type="predicted"/>